<feature type="region of interest" description="Disordered" evidence="1">
    <location>
        <begin position="1"/>
        <end position="22"/>
    </location>
</feature>
<proteinExistence type="predicted"/>
<protein>
    <submittedName>
        <fullName evidence="2">Uncharacterized protein</fullName>
    </submittedName>
</protein>
<dbReference type="EMBL" id="BPFH01000012">
    <property type="protein sequence ID" value="GIT97130.1"/>
    <property type="molecule type" value="Genomic_DNA"/>
</dbReference>
<evidence type="ECO:0000256" key="1">
    <source>
        <dbReference type="SAM" id="MobiDB-lite"/>
    </source>
</evidence>
<comment type="caution">
    <text evidence="2">The sequence shown here is derived from an EMBL/GenBank/DDBJ whole genome shotgun (WGS) entry which is preliminary data.</text>
</comment>
<accession>A0ABQ4NRT1</accession>
<dbReference type="Proteomes" id="UP000786693">
    <property type="component" value="Unassembled WGS sequence"/>
</dbReference>
<name>A0ABQ4NRT1_9RHOB</name>
<organism evidence="2 3">
    <name type="scientific">Jannaschia pagri</name>
    <dbReference type="NCBI Taxonomy" id="2829797"/>
    <lineage>
        <taxon>Bacteria</taxon>
        <taxon>Pseudomonadati</taxon>
        <taxon>Pseudomonadota</taxon>
        <taxon>Alphaproteobacteria</taxon>
        <taxon>Rhodobacterales</taxon>
        <taxon>Roseobacteraceae</taxon>
        <taxon>Jannaschia</taxon>
    </lineage>
</organism>
<keyword evidence="3" id="KW-1185">Reference proteome</keyword>
<sequence length="51" mass="5095">MDGPGAPGRTADQASGVRKERTETVVDLKPGAGISSTVAISLQPILAFGGN</sequence>
<evidence type="ECO:0000313" key="2">
    <source>
        <dbReference type="EMBL" id="GIT97130.1"/>
    </source>
</evidence>
<gene>
    <name evidence="2" type="ORF">JANAI62_37530</name>
</gene>
<reference evidence="2 3" key="1">
    <citation type="submission" date="2021-05" db="EMBL/GenBank/DDBJ databases">
        <title>Bacteria Genome sequencing.</title>
        <authorList>
            <person name="Takabe Y."/>
            <person name="Nakajima Y."/>
            <person name="Suzuki S."/>
            <person name="Shiozaki T."/>
        </authorList>
    </citation>
    <scope>NUCLEOTIDE SEQUENCE [LARGE SCALE GENOMIC DNA]</scope>
    <source>
        <strain evidence="2 3">AI_62</strain>
    </source>
</reference>
<evidence type="ECO:0000313" key="3">
    <source>
        <dbReference type="Proteomes" id="UP000786693"/>
    </source>
</evidence>